<proteinExistence type="inferred from homology"/>
<dbReference type="FunFam" id="2.40.110.10:FF:000008">
    <property type="entry name" value="Glutaryl-CoA dehydrogenase, mitochondrial"/>
    <property type="match status" value="1"/>
</dbReference>
<organism evidence="14 15">
    <name type="scientific">Burkholderia ubonensis subsp. mesacidophila</name>
    <dbReference type="NCBI Taxonomy" id="265293"/>
    <lineage>
        <taxon>Bacteria</taxon>
        <taxon>Pseudomonadati</taxon>
        <taxon>Pseudomonadota</taxon>
        <taxon>Betaproteobacteria</taxon>
        <taxon>Burkholderiales</taxon>
        <taxon>Burkholderiaceae</taxon>
        <taxon>Burkholderia</taxon>
        <taxon>Burkholderia cepacia complex</taxon>
    </lineage>
</organism>
<keyword evidence="4" id="KW-0274">FAD</keyword>
<accession>A0A2A4F9B9</accession>
<dbReference type="Pfam" id="PF02770">
    <property type="entry name" value="Acyl-CoA_dh_M"/>
    <property type="match status" value="1"/>
</dbReference>
<evidence type="ECO:0000259" key="12">
    <source>
        <dbReference type="Pfam" id="PF02770"/>
    </source>
</evidence>
<dbReference type="InterPro" id="IPR037069">
    <property type="entry name" value="AcylCoA_DH/ox_N_sf"/>
</dbReference>
<dbReference type="GO" id="GO:0004361">
    <property type="term" value="F:glutaryl-CoA dehydrogenase activity"/>
    <property type="evidence" value="ECO:0007669"/>
    <property type="project" value="UniProtKB-EC"/>
</dbReference>
<evidence type="ECO:0000256" key="7">
    <source>
        <dbReference type="ARBA" id="ARBA00037899"/>
    </source>
</evidence>
<dbReference type="PANTHER" id="PTHR42807:SF1">
    <property type="entry name" value="GLUTARYL-COA DEHYDROGENASE, MITOCHONDRIAL"/>
    <property type="match status" value="1"/>
</dbReference>
<dbReference type="InterPro" id="IPR013786">
    <property type="entry name" value="AcylCoA_DH/ox_N"/>
</dbReference>
<evidence type="ECO:0000256" key="5">
    <source>
        <dbReference type="ARBA" id="ARBA00022946"/>
    </source>
</evidence>
<dbReference type="Pfam" id="PF02771">
    <property type="entry name" value="Acyl-CoA_dh_N"/>
    <property type="match status" value="1"/>
</dbReference>
<keyword evidence="6" id="KW-0560">Oxidoreductase</keyword>
<evidence type="ECO:0000256" key="4">
    <source>
        <dbReference type="ARBA" id="ARBA00022827"/>
    </source>
</evidence>
<evidence type="ECO:0000256" key="10">
    <source>
        <dbReference type="ARBA" id="ARBA00049493"/>
    </source>
</evidence>
<evidence type="ECO:0000313" key="14">
    <source>
        <dbReference type="EMBL" id="PCE29260.1"/>
    </source>
</evidence>
<dbReference type="InterPro" id="IPR006089">
    <property type="entry name" value="Acyl-CoA_DH_CS"/>
</dbReference>
<dbReference type="InterPro" id="IPR009075">
    <property type="entry name" value="AcylCo_DH/oxidase_C"/>
</dbReference>
<evidence type="ECO:0000256" key="1">
    <source>
        <dbReference type="ARBA" id="ARBA00001974"/>
    </source>
</evidence>
<dbReference type="CDD" id="cd01151">
    <property type="entry name" value="GCD"/>
    <property type="match status" value="1"/>
</dbReference>
<dbReference type="GO" id="GO:0050660">
    <property type="term" value="F:flavin adenine dinucleotide binding"/>
    <property type="evidence" value="ECO:0007669"/>
    <property type="project" value="InterPro"/>
</dbReference>
<keyword evidence="5" id="KW-0809">Transit peptide</keyword>
<dbReference type="Gene3D" id="1.20.140.10">
    <property type="entry name" value="Butyryl-CoA Dehydrogenase, subunit A, domain 3"/>
    <property type="match status" value="1"/>
</dbReference>
<dbReference type="GeneID" id="69005650"/>
<protein>
    <recommendedName>
        <fullName evidence="9">glutaryl-CoA dehydrogenase (ETF)</fullName>
        <ecNumber evidence="9">1.3.8.6</ecNumber>
    </recommendedName>
</protein>
<comment type="catalytic activity">
    <reaction evidence="10">
        <text>glutaryl-CoA + oxidized [electron-transfer flavoprotein] + 2 H(+) = (2E)-butenoyl-CoA + reduced [electron-transfer flavoprotein] + CO2</text>
        <dbReference type="Rhea" id="RHEA:13389"/>
        <dbReference type="Rhea" id="RHEA-COMP:10685"/>
        <dbReference type="Rhea" id="RHEA-COMP:10686"/>
        <dbReference type="ChEBI" id="CHEBI:15378"/>
        <dbReference type="ChEBI" id="CHEBI:16526"/>
        <dbReference type="ChEBI" id="CHEBI:57332"/>
        <dbReference type="ChEBI" id="CHEBI:57378"/>
        <dbReference type="ChEBI" id="CHEBI:57692"/>
        <dbReference type="ChEBI" id="CHEBI:58307"/>
        <dbReference type="EC" id="1.3.8.6"/>
    </reaction>
</comment>
<evidence type="ECO:0000313" key="15">
    <source>
        <dbReference type="Proteomes" id="UP000217994"/>
    </source>
</evidence>
<comment type="caution">
    <text evidence="14">The sequence shown here is derived from an EMBL/GenBank/DDBJ whole genome shotgun (WGS) entry which is preliminary data.</text>
</comment>
<dbReference type="Gene3D" id="2.40.110.10">
    <property type="entry name" value="Butyryl-CoA Dehydrogenase, subunit A, domain 2"/>
    <property type="match status" value="1"/>
</dbReference>
<evidence type="ECO:0000256" key="8">
    <source>
        <dbReference type="ARBA" id="ARBA00037927"/>
    </source>
</evidence>
<comment type="pathway">
    <text evidence="7">Amino-acid metabolism; lysine degradation.</text>
</comment>
<dbReference type="EMBL" id="MTZU01000085">
    <property type="protein sequence ID" value="PCE29260.1"/>
    <property type="molecule type" value="Genomic_DNA"/>
</dbReference>
<dbReference type="InterPro" id="IPR036250">
    <property type="entry name" value="AcylCo_DH-like_C"/>
</dbReference>
<dbReference type="InterPro" id="IPR046373">
    <property type="entry name" value="Acyl-CoA_Oxase/DH_mid-dom_sf"/>
</dbReference>
<dbReference type="FunFam" id="1.20.140.10:FF:000006">
    <property type="entry name" value="Glutaryl-CoA dehydrogenase, mitochondrial"/>
    <property type="match status" value="1"/>
</dbReference>
<dbReference type="EC" id="1.3.8.6" evidence="9"/>
<dbReference type="GO" id="GO:0000062">
    <property type="term" value="F:fatty-acyl-CoA binding"/>
    <property type="evidence" value="ECO:0007669"/>
    <property type="project" value="TreeGrafter"/>
</dbReference>
<feature type="domain" description="Acyl-CoA dehydrogenase/oxidase C-terminal" evidence="11">
    <location>
        <begin position="246"/>
        <end position="387"/>
    </location>
</feature>
<dbReference type="AlphaFoldDB" id="A0A2A4F9B9"/>
<dbReference type="Gene3D" id="1.10.540.10">
    <property type="entry name" value="Acyl-CoA dehydrogenase/oxidase, N-terminal domain"/>
    <property type="match status" value="1"/>
</dbReference>
<evidence type="ECO:0000256" key="9">
    <source>
        <dbReference type="ARBA" id="ARBA00039033"/>
    </source>
</evidence>
<dbReference type="InterPro" id="IPR009100">
    <property type="entry name" value="AcylCoA_DH/oxidase_NM_dom_sf"/>
</dbReference>
<feature type="domain" description="Acyl-CoA dehydrogenase/oxidase N-terminal" evidence="13">
    <location>
        <begin position="19"/>
        <end position="131"/>
    </location>
</feature>
<gene>
    <name evidence="14" type="ORF">BZL54_27345</name>
</gene>
<keyword evidence="3" id="KW-0285">Flavoprotein</keyword>
<evidence type="ECO:0000256" key="6">
    <source>
        <dbReference type="ARBA" id="ARBA00023002"/>
    </source>
</evidence>
<dbReference type="GO" id="GO:0033539">
    <property type="term" value="P:fatty acid beta-oxidation using acyl-CoA dehydrogenase"/>
    <property type="evidence" value="ECO:0007669"/>
    <property type="project" value="TreeGrafter"/>
</dbReference>
<dbReference type="PANTHER" id="PTHR42807">
    <property type="entry name" value="GLUTARYL-COA DEHYDROGENASE, MITOCHONDRIAL"/>
    <property type="match status" value="1"/>
</dbReference>
<sequence length="395" mass="43364">MSAATFHWDDPLLLDQQLTEDERMVRDAAHAYAQDKLAPRVTEAFRHERTDVGIFREMGELGLLGPTIPEQYGGPGLNYVSYGLIAREVERVDSGYRSMMSVQSSLVMVPIFEFGSDAQKEKYLPKLATGEWIGCFGLTEPNHGSDPGGMITRAKKVSGGYSLSGSKMWITNSPIADVFVVWAKLEEDGHDTIRGFILEKGWKGLSAPVIHGKVGLRASITGEIVLDDVFVPEENRLPHVGGLRGPFTCLNSARYGIAWGALGAAEACWHTARQYVLDRKQFGRPLAANQLIQKKLADMQTEITLGLQGVLRLGRMKDEGTAAVEITSIMKRNSCGKALDIARLARDMLGGNGISDEFCVARHLMNLEVVNTYEGTHDIHALILGRAQTGIQAFF</sequence>
<comment type="pathway">
    <text evidence="8">Amino-acid metabolism; tryptophan metabolism.</text>
</comment>
<dbReference type="FunFam" id="1.10.540.10:FF:000003">
    <property type="entry name" value="glutaryl-CoA dehydrogenase, mitochondrial"/>
    <property type="match status" value="1"/>
</dbReference>
<feature type="domain" description="Acyl-CoA oxidase/dehydrogenase middle" evidence="12">
    <location>
        <begin position="135"/>
        <end position="229"/>
    </location>
</feature>
<comment type="cofactor">
    <cofactor evidence="1">
        <name>FAD</name>
        <dbReference type="ChEBI" id="CHEBI:57692"/>
    </cofactor>
</comment>
<dbReference type="SUPFAM" id="SSF47203">
    <property type="entry name" value="Acyl-CoA dehydrogenase C-terminal domain-like"/>
    <property type="match status" value="1"/>
</dbReference>
<dbReference type="GO" id="GO:0046949">
    <property type="term" value="P:fatty-acyl-CoA biosynthetic process"/>
    <property type="evidence" value="ECO:0007669"/>
    <property type="project" value="TreeGrafter"/>
</dbReference>
<dbReference type="RefSeq" id="WP_084900975.1">
    <property type="nucleotide sequence ID" value="NZ_CP020737.1"/>
</dbReference>
<reference evidence="14 15" key="1">
    <citation type="submission" date="2017-01" db="EMBL/GenBank/DDBJ databases">
        <title>Whole-Genome Shotgun Sequencing of Two beta-Proteobacterial Species in Search of the Bulgecin Biosynthetic Cluster.</title>
        <authorList>
            <person name="Horsman M.E."/>
            <person name="Marous D.R."/>
            <person name="Li R."/>
            <person name="Oliver R.A."/>
            <person name="Byun B."/>
            <person name="Emrich S.J."/>
            <person name="Boggess B."/>
            <person name="Townsend C.A."/>
            <person name="Mobashery S."/>
        </authorList>
    </citation>
    <scope>NUCLEOTIDE SEQUENCE [LARGE SCALE GENOMIC DNA]</scope>
    <source>
        <strain evidence="14 15">ATCC 31433</strain>
    </source>
</reference>
<dbReference type="InterPro" id="IPR006091">
    <property type="entry name" value="Acyl-CoA_Oxase/DH_mid-dom"/>
</dbReference>
<dbReference type="PROSITE" id="PS00073">
    <property type="entry name" value="ACYL_COA_DH_2"/>
    <property type="match status" value="1"/>
</dbReference>
<dbReference type="Pfam" id="PF00441">
    <property type="entry name" value="Acyl-CoA_dh_1"/>
    <property type="match status" value="1"/>
</dbReference>
<name>A0A2A4F9B9_9BURK</name>
<dbReference type="InterPro" id="IPR052033">
    <property type="entry name" value="Glutaryl-CoA_DH_mitochondrial"/>
</dbReference>
<dbReference type="Proteomes" id="UP000217994">
    <property type="component" value="Unassembled WGS sequence"/>
</dbReference>
<comment type="similarity">
    <text evidence="2">Belongs to the acyl-CoA dehydrogenase family.</text>
</comment>
<evidence type="ECO:0000256" key="2">
    <source>
        <dbReference type="ARBA" id="ARBA00009347"/>
    </source>
</evidence>
<evidence type="ECO:0000259" key="11">
    <source>
        <dbReference type="Pfam" id="PF00441"/>
    </source>
</evidence>
<evidence type="ECO:0000259" key="13">
    <source>
        <dbReference type="Pfam" id="PF02771"/>
    </source>
</evidence>
<evidence type="ECO:0000256" key="3">
    <source>
        <dbReference type="ARBA" id="ARBA00022630"/>
    </source>
</evidence>
<dbReference type="SUPFAM" id="SSF56645">
    <property type="entry name" value="Acyl-CoA dehydrogenase NM domain-like"/>
    <property type="match status" value="1"/>
</dbReference>